<dbReference type="EMBL" id="CAAALY010275565">
    <property type="protein sequence ID" value="VEL42637.1"/>
    <property type="molecule type" value="Genomic_DNA"/>
</dbReference>
<reference evidence="1" key="1">
    <citation type="submission" date="2018-11" db="EMBL/GenBank/DDBJ databases">
        <authorList>
            <consortium name="Pathogen Informatics"/>
        </authorList>
    </citation>
    <scope>NUCLEOTIDE SEQUENCE</scope>
</reference>
<name>A0A448XQV2_9PLAT</name>
<dbReference type="AlphaFoldDB" id="A0A448XQV2"/>
<protein>
    <submittedName>
        <fullName evidence="1">Uncharacterized protein</fullName>
    </submittedName>
</protein>
<accession>A0A448XQV2</accession>
<dbReference type="Proteomes" id="UP000784294">
    <property type="component" value="Unassembled WGS sequence"/>
</dbReference>
<evidence type="ECO:0000313" key="2">
    <source>
        <dbReference type="Proteomes" id="UP000784294"/>
    </source>
</evidence>
<organism evidence="1 2">
    <name type="scientific">Protopolystoma xenopodis</name>
    <dbReference type="NCBI Taxonomy" id="117903"/>
    <lineage>
        <taxon>Eukaryota</taxon>
        <taxon>Metazoa</taxon>
        <taxon>Spiralia</taxon>
        <taxon>Lophotrochozoa</taxon>
        <taxon>Platyhelminthes</taxon>
        <taxon>Monogenea</taxon>
        <taxon>Polyopisthocotylea</taxon>
        <taxon>Polystomatidea</taxon>
        <taxon>Polystomatidae</taxon>
        <taxon>Protopolystoma</taxon>
    </lineage>
</organism>
<comment type="caution">
    <text evidence="1">The sequence shown here is derived from an EMBL/GenBank/DDBJ whole genome shotgun (WGS) entry which is preliminary data.</text>
</comment>
<evidence type="ECO:0000313" key="1">
    <source>
        <dbReference type="EMBL" id="VEL42637.1"/>
    </source>
</evidence>
<keyword evidence="2" id="KW-1185">Reference proteome</keyword>
<dbReference type="OrthoDB" id="25987at2759"/>
<proteinExistence type="predicted"/>
<gene>
    <name evidence="1" type="ORF">PXEA_LOCUS36077</name>
</gene>
<sequence length="197" mass="22700">MSALYPKQYDDKSSDHGSKFCLIPIDRIEFKLIKLPSEMACSYAMYHTCYCLRCQRFVPSGPGLCQVPKVQLPLLACLMGNDYVSPNFISAHIFTSENQKMSKQENAFRLFRRLMTWLYEFGHDPHLPIRILLDKVPKSKRVPTMIRLLDGLSSYVLDPFSSHELVKEVHTIPESPVFLDVISLPGMPIFNPIYNFH</sequence>